<comment type="caution">
    <text evidence="4">The sequence shown here is derived from an EMBL/GenBank/DDBJ whole genome shotgun (WGS) entry which is preliminary data.</text>
</comment>
<dbReference type="PANTHER" id="PTHR45774">
    <property type="entry name" value="BTB/POZ DOMAIN-CONTAINING"/>
    <property type="match status" value="1"/>
</dbReference>
<dbReference type="InterPro" id="IPR038648">
    <property type="entry name" value="PHR_sf"/>
</dbReference>
<dbReference type="Gene3D" id="3.30.710.10">
    <property type="entry name" value="Potassium Channel Kv1.1, Chain A"/>
    <property type="match status" value="1"/>
</dbReference>
<dbReference type="AlphaFoldDB" id="A0AA88XXN8"/>
<dbReference type="EMBL" id="VSWD01000010">
    <property type="protein sequence ID" value="KAK3089014.1"/>
    <property type="molecule type" value="Genomic_DNA"/>
</dbReference>
<gene>
    <name evidence="4" type="ORF">FSP39_000150</name>
</gene>
<dbReference type="InterPro" id="IPR011705">
    <property type="entry name" value="BACK"/>
</dbReference>
<dbReference type="InterPro" id="IPR012983">
    <property type="entry name" value="PHR"/>
</dbReference>
<dbReference type="GO" id="GO:0005737">
    <property type="term" value="C:cytoplasm"/>
    <property type="evidence" value="ECO:0007669"/>
    <property type="project" value="UniProtKB-SubCell"/>
</dbReference>
<dbReference type="Gene3D" id="2.60.120.820">
    <property type="entry name" value="PHR domain"/>
    <property type="match status" value="1"/>
</dbReference>
<dbReference type="Pfam" id="PF08005">
    <property type="entry name" value="PHR"/>
    <property type="match status" value="1"/>
</dbReference>
<evidence type="ECO:0000313" key="5">
    <source>
        <dbReference type="Proteomes" id="UP001186944"/>
    </source>
</evidence>
<keyword evidence="2" id="KW-0963">Cytoplasm</keyword>
<organism evidence="4 5">
    <name type="scientific">Pinctada imbricata</name>
    <name type="common">Atlantic pearl-oyster</name>
    <name type="synonym">Pinctada martensii</name>
    <dbReference type="NCBI Taxonomy" id="66713"/>
    <lineage>
        <taxon>Eukaryota</taxon>
        <taxon>Metazoa</taxon>
        <taxon>Spiralia</taxon>
        <taxon>Lophotrochozoa</taxon>
        <taxon>Mollusca</taxon>
        <taxon>Bivalvia</taxon>
        <taxon>Autobranchia</taxon>
        <taxon>Pteriomorphia</taxon>
        <taxon>Pterioida</taxon>
        <taxon>Pterioidea</taxon>
        <taxon>Pteriidae</taxon>
        <taxon>Pinctada</taxon>
    </lineage>
</organism>
<accession>A0AA88XXN8</accession>
<dbReference type="Pfam" id="PF07707">
    <property type="entry name" value="BACK"/>
    <property type="match status" value="1"/>
</dbReference>
<feature type="domain" description="BACK" evidence="3">
    <location>
        <begin position="50"/>
        <end position="153"/>
    </location>
</feature>
<protein>
    <recommendedName>
        <fullName evidence="3">BACK domain-containing protein</fullName>
    </recommendedName>
</protein>
<dbReference type="Pfam" id="PF00651">
    <property type="entry name" value="BTB"/>
    <property type="match status" value="1"/>
</dbReference>
<evidence type="ECO:0000256" key="2">
    <source>
        <dbReference type="ARBA" id="ARBA00022490"/>
    </source>
</evidence>
<evidence type="ECO:0000313" key="4">
    <source>
        <dbReference type="EMBL" id="KAK3089014.1"/>
    </source>
</evidence>
<dbReference type="InterPro" id="IPR011333">
    <property type="entry name" value="SKP1/BTB/POZ_sf"/>
</dbReference>
<name>A0AA88XXN8_PINIB</name>
<dbReference type="Proteomes" id="UP001186944">
    <property type="component" value="Unassembled WGS sequence"/>
</dbReference>
<evidence type="ECO:0000259" key="3">
    <source>
        <dbReference type="SMART" id="SM00875"/>
    </source>
</evidence>
<reference evidence="4" key="1">
    <citation type="submission" date="2019-08" db="EMBL/GenBank/DDBJ databases">
        <title>The improved chromosome-level genome for the pearl oyster Pinctada fucata martensii using PacBio sequencing and Hi-C.</title>
        <authorList>
            <person name="Zheng Z."/>
        </authorList>
    </citation>
    <scope>NUCLEOTIDE SEQUENCE</scope>
    <source>
        <strain evidence="4">ZZ-2019</strain>
        <tissue evidence="4">Adductor muscle</tissue>
    </source>
</reference>
<dbReference type="Gene3D" id="1.25.40.420">
    <property type="match status" value="1"/>
</dbReference>
<sequence>LFRYLYTDEVSISTENVVELRYAAKKYCIDLLADKCIEFVNINIDSENACMLLERANICMDEEIFSRSLSEIEQNTLPCIRSKSFLSLSRHCINSITESDELNIDEMFLLDRVLKWRIFQCSLGELSISCFHDVINNIRFPLIDFKRLQELVQKYSYLDEIEKQRILSVSDVKKNESNTRSLAKKRKGPNRVLRFSFHSAQQETNNGPISMSFSLNEEGYLHGVILSGTKYGEGNAVKLIINTGSGDEICAFDTATCITSTYEDFTDVLLPSCVFLTAQTKYKLMVRGICESSTKGVGRIEEVNFSDNKTIHFYEATVVHNGLETYCEHGQIPGLILS</sequence>
<dbReference type="InterPro" id="IPR000210">
    <property type="entry name" value="BTB/POZ_dom"/>
</dbReference>
<feature type="non-terminal residue" evidence="4">
    <location>
        <position position="1"/>
    </location>
</feature>
<dbReference type="SUPFAM" id="SSF54695">
    <property type="entry name" value="POZ domain"/>
    <property type="match status" value="1"/>
</dbReference>
<dbReference type="SMART" id="SM00875">
    <property type="entry name" value="BACK"/>
    <property type="match status" value="1"/>
</dbReference>
<keyword evidence="5" id="KW-1185">Reference proteome</keyword>
<comment type="subcellular location">
    <subcellularLocation>
        <location evidence="1">Cytoplasm</location>
    </subcellularLocation>
</comment>
<proteinExistence type="predicted"/>
<evidence type="ECO:0000256" key="1">
    <source>
        <dbReference type="ARBA" id="ARBA00004496"/>
    </source>
</evidence>
<dbReference type="PANTHER" id="PTHR45774:SF3">
    <property type="entry name" value="BTB (POZ) DOMAIN-CONTAINING 2B-RELATED"/>
    <property type="match status" value="1"/>
</dbReference>